<feature type="domain" description="HTH lysR-type" evidence="5">
    <location>
        <begin position="7"/>
        <end position="62"/>
    </location>
</feature>
<dbReference type="SUPFAM" id="SSF53850">
    <property type="entry name" value="Periplasmic binding protein-like II"/>
    <property type="match status" value="1"/>
</dbReference>
<evidence type="ECO:0000256" key="3">
    <source>
        <dbReference type="ARBA" id="ARBA00023125"/>
    </source>
</evidence>
<dbReference type="AlphaFoldDB" id="A0A346A4M6"/>
<evidence type="ECO:0000256" key="4">
    <source>
        <dbReference type="ARBA" id="ARBA00023163"/>
    </source>
</evidence>
<sequence length="289" mass="30770">MRQLPFLNGIKAFEAAARTGSFAQASAELHVTPAAVSRSVRLLEERMGLSLFQRKPNGLLLTAAGRAYQAGLTQIFDALANLTAQVAALGSPGVTVGVGPTFAIRWLIPRLASFYGEHPGIEVRITTGGAAAPFAADWTCGIYLGDGHWPGLIAEPMFAADLVPVCAPPLAKALRKPADLKNASLLRVAHAAEDWPLWLKAAGVAQFAPTGSQFEYYGQALQAAVDGLGVAMGIRPYIDDDLAAGRLVAPFDLAVPKGERWYLVYDRARTDEPGFAAFRAWLMRVAQGA</sequence>
<dbReference type="FunFam" id="3.40.190.10:FF:000017">
    <property type="entry name" value="Glycine cleavage system transcriptional activator"/>
    <property type="match status" value="1"/>
</dbReference>
<evidence type="ECO:0000259" key="5">
    <source>
        <dbReference type="PROSITE" id="PS50931"/>
    </source>
</evidence>
<dbReference type="InterPro" id="IPR058163">
    <property type="entry name" value="LysR-type_TF_proteobact-type"/>
</dbReference>
<dbReference type="PRINTS" id="PR00039">
    <property type="entry name" value="HTHLYSR"/>
</dbReference>
<evidence type="ECO:0000256" key="2">
    <source>
        <dbReference type="ARBA" id="ARBA00023015"/>
    </source>
</evidence>
<dbReference type="InterPro" id="IPR036390">
    <property type="entry name" value="WH_DNA-bd_sf"/>
</dbReference>
<dbReference type="EMBL" id="CP031417">
    <property type="protein sequence ID" value="AXK84123.1"/>
    <property type="molecule type" value="Genomic_DNA"/>
</dbReference>
<dbReference type="SUPFAM" id="SSF46785">
    <property type="entry name" value="Winged helix' DNA-binding domain"/>
    <property type="match status" value="1"/>
</dbReference>
<dbReference type="Proteomes" id="UP000254889">
    <property type="component" value="Chromosome"/>
</dbReference>
<dbReference type="Gene3D" id="3.40.190.10">
    <property type="entry name" value="Periplasmic binding protein-like II"/>
    <property type="match status" value="2"/>
</dbReference>
<dbReference type="CDD" id="cd08432">
    <property type="entry name" value="PBP2_GcdR_TrpI_HvrB_AmpR_like"/>
    <property type="match status" value="1"/>
</dbReference>
<dbReference type="OrthoDB" id="9793571at2"/>
<comment type="similarity">
    <text evidence="1">Belongs to the LysR transcriptional regulatory family.</text>
</comment>
<evidence type="ECO:0000313" key="7">
    <source>
        <dbReference type="Proteomes" id="UP000254889"/>
    </source>
</evidence>
<keyword evidence="7" id="KW-1185">Reference proteome</keyword>
<dbReference type="PROSITE" id="PS50931">
    <property type="entry name" value="HTH_LYSR"/>
    <property type="match status" value="1"/>
</dbReference>
<dbReference type="GO" id="GO:0003700">
    <property type="term" value="F:DNA-binding transcription factor activity"/>
    <property type="evidence" value="ECO:0007669"/>
    <property type="project" value="InterPro"/>
</dbReference>
<keyword evidence="2" id="KW-0805">Transcription regulation</keyword>
<name>A0A346A4M6_9HYPH</name>
<evidence type="ECO:0000313" key="6">
    <source>
        <dbReference type="EMBL" id="AXK84123.1"/>
    </source>
</evidence>
<dbReference type="PANTHER" id="PTHR30537">
    <property type="entry name" value="HTH-TYPE TRANSCRIPTIONAL REGULATOR"/>
    <property type="match status" value="1"/>
</dbReference>
<gene>
    <name evidence="6" type="ORF">DW352_19210</name>
</gene>
<dbReference type="Pfam" id="PF00126">
    <property type="entry name" value="HTH_1"/>
    <property type="match status" value="1"/>
</dbReference>
<dbReference type="RefSeq" id="WP_115694502.1">
    <property type="nucleotide sequence ID" value="NZ_CP031417.1"/>
</dbReference>
<dbReference type="InterPro" id="IPR036388">
    <property type="entry name" value="WH-like_DNA-bd_sf"/>
</dbReference>
<dbReference type="PANTHER" id="PTHR30537:SF74">
    <property type="entry name" value="HTH-TYPE TRANSCRIPTIONAL REGULATOR TRPI"/>
    <property type="match status" value="1"/>
</dbReference>
<dbReference type="GO" id="GO:0006351">
    <property type="term" value="P:DNA-templated transcription"/>
    <property type="evidence" value="ECO:0007669"/>
    <property type="project" value="TreeGrafter"/>
</dbReference>
<dbReference type="Gene3D" id="1.10.10.10">
    <property type="entry name" value="Winged helix-like DNA-binding domain superfamily/Winged helix DNA-binding domain"/>
    <property type="match status" value="1"/>
</dbReference>
<dbReference type="GO" id="GO:0043565">
    <property type="term" value="F:sequence-specific DNA binding"/>
    <property type="evidence" value="ECO:0007669"/>
    <property type="project" value="TreeGrafter"/>
</dbReference>
<evidence type="ECO:0000256" key="1">
    <source>
        <dbReference type="ARBA" id="ARBA00009437"/>
    </source>
</evidence>
<dbReference type="Pfam" id="PF03466">
    <property type="entry name" value="LysR_substrate"/>
    <property type="match status" value="1"/>
</dbReference>
<keyword evidence="4" id="KW-0804">Transcription</keyword>
<organism evidence="6 7">
    <name type="scientific">Pseudolabrys taiwanensis</name>
    <dbReference type="NCBI Taxonomy" id="331696"/>
    <lineage>
        <taxon>Bacteria</taxon>
        <taxon>Pseudomonadati</taxon>
        <taxon>Pseudomonadota</taxon>
        <taxon>Alphaproteobacteria</taxon>
        <taxon>Hyphomicrobiales</taxon>
        <taxon>Xanthobacteraceae</taxon>
        <taxon>Pseudolabrys</taxon>
    </lineage>
</organism>
<proteinExistence type="inferred from homology"/>
<reference evidence="6 7" key="1">
    <citation type="submission" date="2018-07" db="EMBL/GenBank/DDBJ databases">
        <authorList>
            <person name="Quirk P.G."/>
            <person name="Krulwich T.A."/>
        </authorList>
    </citation>
    <scope>NUCLEOTIDE SEQUENCE [LARGE SCALE GENOMIC DNA]</scope>
    <source>
        <strain evidence="6 7">CC-BB4</strain>
    </source>
</reference>
<dbReference type="InterPro" id="IPR000847">
    <property type="entry name" value="LysR_HTH_N"/>
</dbReference>
<dbReference type="InterPro" id="IPR005119">
    <property type="entry name" value="LysR_subst-bd"/>
</dbReference>
<keyword evidence="3" id="KW-0238">DNA-binding</keyword>
<dbReference type="KEGG" id="ptaw:DW352_19210"/>
<protein>
    <submittedName>
        <fullName evidence="6">LysR family transcriptional regulator</fullName>
    </submittedName>
</protein>
<accession>A0A346A4M6</accession>